<dbReference type="InterPro" id="IPR012338">
    <property type="entry name" value="Beta-lactam/transpept-like"/>
</dbReference>
<evidence type="ECO:0000256" key="1">
    <source>
        <dbReference type="ARBA" id="ARBA00004370"/>
    </source>
</evidence>
<evidence type="ECO:0000313" key="5">
    <source>
        <dbReference type="EMBL" id="SHM55742.1"/>
    </source>
</evidence>
<dbReference type="Gene3D" id="3.40.710.10">
    <property type="entry name" value="DD-peptidase/beta-lactamase superfamily"/>
    <property type="match status" value="1"/>
</dbReference>
<reference evidence="5 6" key="1">
    <citation type="submission" date="2016-11" db="EMBL/GenBank/DDBJ databases">
        <authorList>
            <person name="Jaros S."/>
            <person name="Januszkiewicz K."/>
            <person name="Wedrychowicz H."/>
        </authorList>
    </citation>
    <scope>NUCLEOTIDE SEQUENCE [LARGE SCALE GENOMIC DNA]</scope>
    <source>
        <strain evidence="5 6">CGMCC 1.6102</strain>
    </source>
</reference>
<dbReference type="OrthoDB" id="9793489at2"/>
<feature type="signal peptide" evidence="3">
    <location>
        <begin position="1"/>
        <end position="23"/>
    </location>
</feature>
<feature type="domain" description="Beta-lactamase-related" evidence="4">
    <location>
        <begin position="47"/>
        <end position="326"/>
    </location>
</feature>
<dbReference type="InterPro" id="IPR001466">
    <property type="entry name" value="Beta-lactam-related"/>
</dbReference>
<organism evidence="5 6">
    <name type="scientific">Cyclobacterium lianum</name>
    <dbReference type="NCBI Taxonomy" id="388280"/>
    <lineage>
        <taxon>Bacteria</taxon>
        <taxon>Pseudomonadati</taxon>
        <taxon>Bacteroidota</taxon>
        <taxon>Cytophagia</taxon>
        <taxon>Cytophagales</taxon>
        <taxon>Cyclobacteriaceae</taxon>
        <taxon>Cyclobacterium</taxon>
    </lineage>
</organism>
<evidence type="ECO:0000313" key="6">
    <source>
        <dbReference type="Proteomes" id="UP000184513"/>
    </source>
</evidence>
<proteinExistence type="predicted"/>
<protein>
    <submittedName>
        <fullName evidence="5">CubicO group peptidase, beta-lactamase class C family</fullName>
    </submittedName>
</protein>
<dbReference type="AlphaFoldDB" id="A0A1M7JRS3"/>
<accession>A0A1M7JRS3</accession>
<sequence>MKNLLKTILSACLALILPQELLAQNSNSLAIKIDSLLSNSVSNGYSGSVLVAKDREIIISKGYGLADRELKIPNNSSTVFNIGSVTKQFTAAAIMKLQEEGKLTTSDKIIKWFPDAPLDKHQITIHQLLTHTSGLSPQTGGFRYDKATKSQFLQEFYDADLMYSPGEKHTYANANYILLAAIVEASSGQDYESFLRDQFWGPLCMDRTGYHRVNFPREAEANGYYFDLKTGKWEDWGTTQGYLPGSGDHWYSIGKGDLHSTVEDLYRWELALEHHEILEEASRQKMETGFAPENEARTSHYGYGWAIYNSSRNSKIVSHNGSNGIYFADFIRFVE</sequence>
<gene>
    <name evidence="5" type="ORF">SAMN04488057_102136</name>
</gene>
<dbReference type="PANTHER" id="PTHR46825:SF11">
    <property type="entry name" value="PENICILLIN-BINDING PROTEIN 4"/>
    <property type="match status" value="1"/>
</dbReference>
<dbReference type="GO" id="GO:0016020">
    <property type="term" value="C:membrane"/>
    <property type="evidence" value="ECO:0007669"/>
    <property type="project" value="UniProtKB-SubCell"/>
</dbReference>
<evidence type="ECO:0000256" key="3">
    <source>
        <dbReference type="SAM" id="SignalP"/>
    </source>
</evidence>
<dbReference type="EMBL" id="FRCY01000002">
    <property type="protein sequence ID" value="SHM55742.1"/>
    <property type="molecule type" value="Genomic_DNA"/>
</dbReference>
<dbReference type="InterPro" id="IPR050491">
    <property type="entry name" value="AmpC-like"/>
</dbReference>
<feature type="chain" id="PRO_5012929462" evidence="3">
    <location>
        <begin position="24"/>
        <end position="335"/>
    </location>
</feature>
<dbReference type="RefSeq" id="WP_073091990.1">
    <property type="nucleotide sequence ID" value="NZ_FRCY01000002.1"/>
</dbReference>
<dbReference type="Proteomes" id="UP000184513">
    <property type="component" value="Unassembled WGS sequence"/>
</dbReference>
<dbReference type="STRING" id="388280.SAMN04488057_102136"/>
<keyword evidence="2" id="KW-0472">Membrane</keyword>
<dbReference type="Pfam" id="PF00144">
    <property type="entry name" value="Beta-lactamase"/>
    <property type="match status" value="1"/>
</dbReference>
<evidence type="ECO:0000259" key="4">
    <source>
        <dbReference type="Pfam" id="PF00144"/>
    </source>
</evidence>
<dbReference type="SUPFAM" id="SSF56601">
    <property type="entry name" value="beta-lactamase/transpeptidase-like"/>
    <property type="match status" value="1"/>
</dbReference>
<keyword evidence="3" id="KW-0732">Signal</keyword>
<evidence type="ECO:0000256" key="2">
    <source>
        <dbReference type="ARBA" id="ARBA00023136"/>
    </source>
</evidence>
<name>A0A1M7JRS3_9BACT</name>
<comment type="subcellular location">
    <subcellularLocation>
        <location evidence="1">Membrane</location>
    </subcellularLocation>
</comment>
<dbReference type="PANTHER" id="PTHR46825">
    <property type="entry name" value="D-ALANYL-D-ALANINE-CARBOXYPEPTIDASE/ENDOPEPTIDASE AMPH"/>
    <property type="match status" value="1"/>
</dbReference>
<keyword evidence="6" id="KW-1185">Reference proteome</keyword>